<sequence>MIIGQKIKELRIKKGISVDALAEATGISRATLYRYENASIHKIPVACLESICRVLGVKTSDLMEDTDSNQLEELPQAFNNPQEALSFILKMPALAAYGGYDLSKMDDKKLLEFANEILAQIRLVSYKYK</sequence>
<dbReference type="EMBL" id="ABWN01000024">
    <property type="protein sequence ID" value="EFF68813.1"/>
    <property type="molecule type" value="Genomic_DNA"/>
</dbReference>
<dbReference type="Gene3D" id="1.10.260.40">
    <property type="entry name" value="lambda repressor-like DNA-binding domains"/>
    <property type="match status" value="1"/>
</dbReference>
<dbReference type="InterPro" id="IPR001387">
    <property type="entry name" value="Cro/C1-type_HTH"/>
</dbReference>
<proteinExistence type="predicted"/>
<dbReference type="PROSITE" id="PS50943">
    <property type="entry name" value="HTH_CROC1"/>
    <property type="match status" value="1"/>
</dbReference>
<dbReference type="CDD" id="cd00093">
    <property type="entry name" value="HTH_XRE"/>
    <property type="match status" value="1"/>
</dbReference>
<dbReference type="HOGENOM" id="CLU_066192_4_0_9"/>
<dbReference type="GeneID" id="98918901"/>
<dbReference type="Proteomes" id="UP000006238">
    <property type="component" value="Unassembled WGS sequence"/>
</dbReference>
<dbReference type="InterPro" id="IPR010982">
    <property type="entry name" value="Lambda_DNA-bd_dom_sf"/>
</dbReference>
<dbReference type="GO" id="GO:0003700">
    <property type="term" value="F:DNA-binding transcription factor activity"/>
    <property type="evidence" value="ECO:0007669"/>
    <property type="project" value="TreeGrafter"/>
</dbReference>
<reference evidence="3 4" key="1">
    <citation type="submission" date="2010-02" db="EMBL/GenBank/DDBJ databases">
        <authorList>
            <person name="Weinstock G."/>
            <person name="Sodergren E."/>
            <person name="Clifton S."/>
            <person name="Fulton L."/>
            <person name="Fulton B."/>
            <person name="Courtney L."/>
            <person name="Fronick C."/>
            <person name="Harrison M."/>
            <person name="Strong C."/>
            <person name="Farmer C."/>
            <person name="Delahaunty K."/>
            <person name="Markovic C."/>
            <person name="Hall O."/>
            <person name="Minx P."/>
            <person name="Tomlinson C."/>
            <person name="Mitreva M."/>
            <person name="Nelson J."/>
            <person name="Hou S."/>
            <person name="Wollam A."/>
            <person name="Pepin K.H."/>
            <person name="Johnson M."/>
            <person name="Bhonagiri V."/>
            <person name="Zhang X."/>
            <person name="Suruliraj S."/>
            <person name="Warren W."/>
            <person name="Chinwalla A."/>
            <person name="Mardis E.R."/>
            <person name="Wilson R.K."/>
        </authorList>
    </citation>
    <scope>NUCLEOTIDE SEQUENCE [LARGE SCALE GENOMIC DNA]</scope>
    <source>
        <strain evidence="3 4">DSM 2876</strain>
    </source>
</reference>
<evidence type="ECO:0000259" key="2">
    <source>
        <dbReference type="PROSITE" id="PS50943"/>
    </source>
</evidence>
<dbReference type="RefSeq" id="WP_005602288.1">
    <property type="nucleotide sequence ID" value="NZ_GG663522.1"/>
</dbReference>
<dbReference type="SMART" id="SM00530">
    <property type="entry name" value="HTH_XRE"/>
    <property type="match status" value="1"/>
</dbReference>
<dbReference type="AlphaFoldDB" id="D4RYW4"/>
<gene>
    <name evidence="3" type="ORF">BUTYVIB_01028</name>
</gene>
<keyword evidence="1 3" id="KW-0238">DNA-binding</keyword>
<dbReference type="GO" id="GO:0005829">
    <property type="term" value="C:cytosol"/>
    <property type="evidence" value="ECO:0007669"/>
    <property type="project" value="TreeGrafter"/>
</dbReference>
<keyword evidence="4" id="KW-1185">Reference proteome</keyword>
<dbReference type="SUPFAM" id="SSF47413">
    <property type="entry name" value="lambda repressor-like DNA-binding domains"/>
    <property type="match status" value="1"/>
</dbReference>
<feature type="domain" description="HTH cro/C1-type" evidence="2">
    <location>
        <begin position="7"/>
        <end position="62"/>
    </location>
</feature>
<dbReference type="InterPro" id="IPR050807">
    <property type="entry name" value="TransReg_Diox_bact_type"/>
</dbReference>
<organism evidence="3 4">
    <name type="scientific">Eshraghiella crossota DSM 2876</name>
    <dbReference type="NCBI Taxonomy" id="511680"/>
    <lineage>
        <taxon>Bacteria</taxon>
        <taxon>Bacillati</taxon>
        <taxon>Bacillota</taxon>
        <taxon>Clostridia</taxon>
        <taxon>Lachnospirales</taxon>
        <taxon>Lachnospiraceae</taxon>
        <taxon>Eshraghiella</taxon>
    </lineage>
</organism>
<evidence type="ECO:0000313" key="3">
    <source>
        <dbReference type="EMBL" id="EFF68813.1"/>
    </source>
</evidence>
<name>D4RYW4_9FIRM</name>
<evidence type="ECO:0000313" key="4">
    <source>
        <dbReference type="Proteomes" id="UP000006238"/>
    </source>
</evidence>
<dbReference type="PANTHER" id="PTHR46797:SF1">
    <property type="entry name" value="METHYLPHOSPHONATE SYNTHASE"/>
    <property type="match status" value="1"/>
</dbReference>
<dbReference type="eggNOG" id="COG3655">
    <property type="taxonomic scope" value="Bacteria"/>
</dbReference>
<dbReference type="PANTHER" id="PTHR46797">
    <property type="entry name" value="HTH-TYPE TRANSCRIPTIONAL REGULATOR"/>
    <property type="match status" value="1"/>
</dbReference>
<comment type="caution">
    <text evidence="3">The sequence shown here is derived from an EMBL/GenBank/DDBJ whole genome shotgun (WGS) entry which is preliminary data.</text>
</comment>
<protein>
    <submittedName>
        <fullName evidence="3">DNA-binding helix-turn-helix protein</fullName>
    </submittedName>
</protein>
<dbReference type="GO" id="GO:0003677">
    <property type="term" value="F:DNA binding"/>
    <property type="evidence" value="ECO:0007669"/>
    <property type="project" value="UniProtKB-KW"/>
</dbReference>
<dbReference type="Pfam" id="PF13443">
    <property type="entry name" value="HTH_26"/>
    <property type="match status" value="1"/>
</dbReference>
<accession>D4RYW4</accession>
<evidence type="ECO:0000256" key="1">
    <source>
        <dbReference type="ARBA" id="ARBA00023125"/>
    </source>
</evidence>